<sequence>MRKALPLLLVLIAGIAIGLLLNDQDQSANDLVSPVPASAAATAPLHSVSGQTDTVAAAIKAPHDFSHSTETNEAGTTTATVDHQQQLAAKARVCEAAYSESHCELSGVTDFGPLLLNHNGHVYIDEVSALLSANNFDVFVTWLGKGDKNERSMSVQHQLERNQDTVYQQFPDINVEPIVCDSRLCAVTIAYNNVESLRQARTQLLRNVDFNAMMESEKEPGKAKYIVFIHAGTFVSDRDSSD</sequence>
<dbReference type="RefSeq" id="WP_011758302.1">
    <property type="nucleotide sequence ID" value="NC_008700.1"/>
</dbReference>
<gene>
    <name evidence="1" type="ordered locus">Sama_0180</name>
</gene>
<dbReference type="EMBL" id="CP000507">
    <property type="protein sequence ID" value="ABL98391.1"/>
    <property type="molecule type" value="Genomic_DNA"/>
</dbReference>
<name>A1S1Y5_SHEAM</name>
<accession>A1S1Y5</accession>
<keyword evidence="2" id="KW-1185">Reference proteome</keyword>
<dbReference type="STRING" id="326297.Sama_0180"/>
<organism evidence="1 2">
    <name type="scientific">Shewanella amazonensis (strain ATCC BAA-1098 / SB2B)</name>
    <dbReference type="NCBI Taxonomy" id="326297"/>
    <lineage>
        <taxon>Bacteria</taxon>
        <taxon>Pseudomonadati</taxon>
        <taxon>Pseudomonadota</taxon>
        <taxon>Gammaproteobacteria</taxon>
        <taxon>Alteromonadales</taxon>
        <taxon>Shewanellaceae</taxon>
        <taxon>Shewanella</taxon>
    </lineage>
</organism>
<reference evidence="1 2" key="1">
    <citation type="submission" date="2006-12" db="EMBL/GenBank/DDBJ databases">
        <title>Complete sequence of Shewanella amazonensis SB2B.</title>
        <authorList>
            <consortium name="US DOE Joint Genome Institute"/>
            <person name="Copeland A."/>
            <person name="Lucas S."/>
            <person name="Lapidus A."/>
            <person name="Barry K."/>
            <person name="Detter J.C."/>
            <person name="Glavina del Rio T."/>
            <person name="Hammon N."/>
            <person name="Israni S."/>
            <person name="Dalin E."/>
            <person name="Tice H."/>
            <person name="Pitluck S."/>
            <person name="Munk A.C."/>
            <person name="Brettin T."/>
            <person name="Bruce D."/>
            <person name="Han C."/>
            <person name="Tapia R."/>
            <person name="Gilna P."/>
            <person name="Schmutz J."/>
            <person name="Larimer F."/>
            <person name="Land M."/>
            <person name="Hauser L."/>
            <person name="Kyrpides N."/>
            <person name="Mikhailova N."/>
            <person name="Fredrickson J."/>
            <person name="Richardson P."/>
        </authorList>
    </citation>
    <scope>NUCLEOTIDE SEQUENCE [LARGE SCALE GENOMIC DNA]</scope>
    <source>
        <strain evidence="2">ATCC BAA-1098 / SB2B</strain>
    </source>
</reference>
<evidence type="ECO:0000313" key="1">
    <source>
        <dbReference type="EMBL" id="ABL98391.1"/>
    </source>
</evidence>
<dbReference type="KEGG" id="saz:Sama_0180"/>
<dbReference type="AlphaFoldDB" id="A1S1Y5"/>
<dbReference type="HOGENOM" id="CLU_1146562_0_0_6"/>
<evidence type="ECO:0000313" key="2">
    <source>
        <dbReference type="Proteomes" id="UP000009175"/>
    </source>
</evidence>
<proteinExistence type="predicted"/>
<dbReference type="Proteomes" id="UP000009175">
    <property type="component" value="Chromosome"/>
</dbReference>
<protein>
    <submittedName>
        <fullName evidence="1">Uncharacterized protein</fullName>
    </submittedName>
</protein>